<dbReference type="EMBL" id="CP019288">
    <property type="protein sequence ID" value="QHI35178.1"/>
    <property type="molecule type" value="Genomic_DNA"/>
</dbReference>
<organism evidence="1 2">
    <name type="scientific">Kordia antarctica</name>
    <dbReference type="NCBI Taxonomy" id="1218801"/>
    <lineage>
        <taxon>Bacteria</taxon>
        <taxon>Pseudomonadati</taxon>
        <taxon>Bacteroidota</taxon>
        <taxon>Flavobacteriia</taxon>
        <taxon>Flavobacteriales</taxon>
        <taxon>Flavobacteriaceae</taxon>
        <taxon>Kordia</taxon>
    </lineage>
</organism>
<protein>
    <submittedName>
        <fullName evidence="1">Uncharacterized protein</fullName>
    </submittedName>
</protein>
<proteinExistence type="predicted"/>
<name>A0A7L4ZEM1_9FLAO</name>
<accession>A0A7L4ZEM1</accession>
<evidence type="ECO:0000313" key="1">
    <source>
        <dbReference type="EMBL" id="QHI35178.1"/>
    </source>
</evidence>
<sequence length="55" mass="6409">MTQKAAIYKRITALNYNSKLNLRSISVLNSDISILRLRSAQVLLNHDDHYDYQMV</sequence>
<evidence type="ECO:0000313" key="2">
    <source>
        <dbReference type="Proteomes" id="UP000464657"/>
    </source>
</evidence>
<keyword evidence="2" id="KW-1185">Reference proteome</keyword>
<gene>
    <name evidence="1" type="ORF">IMCC3317_05240</name>
</gene>
<dbReference type="AlphaFoldDB" id="A0A7L4ZEM1"/>
<dbReference type="Proteomes" id="UP000464657">
    <property type="component" value="Chromosome"/>
</dbReference>
<dbReference type="KEGG" id="kan:IMCC3317_05240"/>
<reference evidence="1 2" key="1">
    <citation type="journal article" date="2013" name="Int. J. Syst. Evol. Microbiol.">
        <title>Kordia antarctica sp. nov., isolated from Antarctic seawater.</title>
        <authorList>
            <person name="Baek K."/>
            <person name="Choi A."/>
            <person name="Kang I."/>
            <person name="Lee K."/>
            <person name="Cho J.C."/>
        </authorList>
    </citation>
    <scope>NUCLEOTIDE SEQUENCE [LARGE SCALE GENOMIC DNA]</scope>
    <source>
        <strain evidence="1 2">IMCC3317</strain>
    </source>
</reference>